<keyword evidence="2" id="KW-1185">Reference proteome</keyword>
<protein>
    <submittedName>
        <fullName evidence="1">Uncharacterized protein</fullName>
    </submittedName>
</protein>
<organism evidence="1 2">
    <name type="scientific">Lactuca virosa</name>
    <dbReference type="NCBI Taxonomy" id="75947"/>
    <lineage>
        <taxon>Eukaryota</taxon>
        <taxon>Viridiplantae</taxon>
        <taxon>Streptophyta</taxon>
        <taxon>Embryophyta</taxon>
        <taxon>Tracheophyta</taxon>
        <taxon>Spermatophyta</taxon>
        <taxon>Magnoliopsida</taxon>
        <taxon>eudicotyledons</taxon>
        <taxon>Gunneridae</taxon>
        <taxon>Pentapetalae</taxon>
        <taxon>asterids</taxon>
        <taxon>campanulids</taxon>
        <taxon>Asterales</taxon>
        <taxon>Asteraceae</taxon>
        <taxon>Cichorioideae</taxon>
        <taxon>Cichorieae</taxon>
        <taxon>Lactucinae</taxon>
        <taxon>Lactuca</taxon>
    </lineage>
</organism>
<dbReference type="Proteomes" id="UP001157418">
    <property type="component" value="Unassembled WGS sequence"/>
</dbReference>
<comment type="caution">
    <text evidence="1">The sequence shown here is derived from an EMBL/GenBank/DDBJ whole genome shotgun (WGS) entry which is preliminary data.</text>
</comment>
<gene>
    <name evidence="1" type="ORF">LVIROSA_LOCUS26669</name>
</gene>
<dbReference type="AlphaFoldDB" id="A0AAU9NRP9"/>
<evidence type="ECO:0000313" key="1">
    <source>
        <dbReference type="EMBL" id="CAH1440541.1"/>
    </source>
</evidence>
<proteinExistence type="predicted"/>
<evidence type="ECO:0000313" key="2">
    <source>
        <dbReference type="Proteomes" id="UP001157418"/>
    </source>
</evidence>
<accession>A0AAU9NRP9</accession>
<name>A0AAU9NRP9_9ASTR</name>
<sequence length="142" mass="16285">MAQSEPNGLFAMVELNYQGVFTRNLLSYTGGVKTLFNDVDFSSMTYSECVTFFERFMHEDCKKLNCCEPGISLMEGLNPISDDVEYDAFIFYAYRIYGKILVYVDCIRVGVDGWFDDEDNDDDGRESCIDGENGYFISTRSY</sequence>
<dbReference type="EMBL" id="CAKMRJ010005412">
    <property type="protein sequence ID" value="CAH1440541.1"/>
    <property type="molecule type" value="Genomic_DNA"/>
</dbReference>
<reference evidence="1 2" key="1">
    <citation type="submission" date="2022-01" db="EMBL/GenBank/DDBJ databases">
        <authorList>
            <person name="Xiong W."/>
            <person name="Schranz E."/>
        </authorList>
    </citation>
    <scope>NUCLEOTIDE SEQUENCE [LARGE SCALE GENOMIC DNA]</scope>
</reference>